<evidence type="ECO:0000313" key="2">
    <source>
        <dbReference type="Proteomes" id="UP001060170"/>
    </source>
</evidence>
<gene>
    <name evidence="1" type="ORF">MJO28_014547</name>
</gene>
<feature type="non-terminal residue" evidence="1">
    <location>
        <position position="382"/>
    </location>
</feature>
<feature type="non-terminal residue" evidence="1">
    <location>
        <position position="1"/>
    </location>
</feature>
<reference evidence="1 2" key="3">
    <citation type="journal article" date="2022" name="Microbiol. Spectr.">
        <title>Folding features and dynamics of 3D genome architecture in plant fungal pathogens.</title>
        <authorList>
            <person name="Xia C."/>
        </authorList>
    </citation>
    <scope>NUCLEOTIDE SEQUENCE [LARGE SCALE GENOMIC DNA]</scope>
    <source>
        <strain evidence="1 2">93-210</strain>
    </source>
</reference>
<keyword evidence="2" id="KW-1185">Reference proteome</keyword>
<comment type="caution">
    <text evidence="1">The sequence shown here is derived from an EMBL/GenBank/DDBJ whole genome shotgun (WGS) entry which is preliminary data.</text>
</comment>
<evidence type="ECO:0000313" key="1">
    <source>
        <dbReference type="EMBL" id="KAI7938968.1"/>
    </source>
</evidence>
<dbReference type="EMBL" id="CM045879">
    <property type="protein sequence ID" value="KAI7938968.1"/>
    <property type="molecule type" value="Genomic_DNA"/>
</dbReference>
<accession>A0ACC0DWP9</accession>
<sequence>QTQRAPTTSRWTGPTVKCLECPSYRYTVSVIGSITSHICEGGLLASDGSNYAAWCDFIHQCLRDAINNHEYLLHVSASAVYERIVVPYYYPPLIGRHDSAQLMYLDWRARFNTVSQAAQIAAFRCLLRFNIRDHPTTATIATTINDALDKLDRVGVTLTRDQIAGLVLQNGLGSKRELMQEVGQRVEQKMQASCDRCILEFESMVCTINIVRQNMRHARETGEEDQQMPTQQPLAMQSTAANPISMPTAPTPHPDHARPRCNRPESAGSVVPLITFYVTVRCANVSTLANNPPQPSATTPIPTNPSWWFYTLLSHFGSSWLGLGDLAKDLGNLNFWQADIEMAEGAPIVDSGASHHLCDKWIFPKPLINAVFDPSPIPVPPS</sequence>
<name>A0ACC0DWP9_9BASI</name>
<reference evidence="2" key="1">
    <citation type="journal article" date="2018" name="BMC Genomics">
        <title>Genomic insights into host adaptation between the wheat stripe rust pathogen (Puccinia striiformis f. sp. tritici) and the barley stripe rust pathogen (Puccinia striiformis f. sp. hordei).</title>
        <authorList>
            <person name="Xia C."/>
            <person name="Wang M."/>
            <person name="Yin C."/>
            <person name="Cornejo O.E."/>
            <person name="Hulbert S.H."/>
            <person name="Chen X."/>
        </authorList>
    </citation>
    <scope>NUCLEOTIDE SEQUENCE [LARGE SCALE GENOMIC DNA]</scope>
    <source>
        <strain evidence="2">93-210</strain>
    </source>
</reference>
<reference evidence="2" key="2">
    <citation type="journal article" date="2018" name="Mol. Plant Microbe Interact.">
        <title>Genome sequence resources for the wheat stripe rust pathogen (Puccinia striiformis f. sp. tritici) and the barley stripe rust pathogen (Puccinia striiformis f. sp. hordei).</title>
        <authorList>
            <person name="Xia C."/>
            <person name="Wang M."/>
            <person name="Yin C."/>
            <person name="Cornejo O.E."/>
            <person name="Hulbert S.H."/>
            <person name="Chen X."/>
        </authorList>
    </citation>
    <scope>NUCLEOTIDE SEQUENCE [LARGE SCALE GENOMIC DNA]</scope>
    <source>
        <strain evidence="2">93-210</strain>
    </source>
</reference>
<proteinExistence type="predicted"/>
<protein>
    <submittedName>
        <fullName evidence="1">Uncharacterized protein</fullName>
    </submittedName>
</protein>
<dbReference type="Proteomes" id="UP001060170">
    <property type="component" value="Chromosome 15"/>
</dbReference>
<organism evidence="1 2">
    <name type="scientific">Puccinia striiformis f. sp. tritici</name>
    <dbReference type="NCBI Taxonomy" id="168172"/>
    <lineage>
        <taxon>Eukaryota</taxon>
        <taxon>Fungi</taxon>
        <taxon>Dikarya</taxon>
        <taxon>Basidiomycota</taxon>
        <taxon>Pucciniomycotina</taxon>
        <taxon>Pucciniomycetes</taxon>
        <taxon>Pucciniales</taxon>
        <taxon>Pucciniaceae</taxon>
        <taxon>Puccinia</taxon>
    </lineage>
</organism>